<proteinExistence type="predicted"/>
<organism evidence="2 3">
    <name type="scientific">Methylobacterium terricola</name>
    <dbReference type="NCBI Taxonomy" id="2583531"/>
    <lineage>
        <taxon>Bacteria</taxon>
        <taxon>Pseudomonadati</taxon>
        <taxon>Pseudomonadota</taxon>
        <taxon>Alphaproteobacteria</taxon>
        <taxon>Hyphomicrobiales</taxon>
        <taxon>Methylobacteriaceae</taxon>
        <taxon>Methylobacterium</taxon>
    </lineage>
</organism>
<evidence type="ECO:0000313" key="3">
    <source>
        <dbReference type="Proteomes" id="UP000305267"/>
    </source>
</evidence>
<sequence>MRRVLRRSTGALRRVSRLFKATRHAQPRSRRPGAAPRHLKWRYGYYVVIGGIVAACAILYWRFRKNGWL</sequence>
<dbReference type="AlphaFoldDB" id="A0A5C4LAA3"/>
<feature type="transmembrane region" description="Helical" evidence="1">
    <location>
        <begin position="43"/>
        <end position="63"/>
    </location>
</feature>
<keyword evidence="1" id="KW-1133">Transmembrane helix</keyword>
<dbReference type="Proteomes" id="UP000305267">
    <property type="component" value="Unassembled WGS sequence"/>
</dbReference>
<gene>
    <name evidence="2" type="ORF">FF100_30335</name>
</gene>
<reference evidence="2 3" key="1">
    <citation type="submission" date="2019-06" db="EMBL/GenBank/DDBJ databases">
        <title>Genome of Methylobacterium sp. 17Sr1-39.</title>
        <authorList>
            <person name="Seo T."/>
        </authorList>
    </citation>
    <scope>NUCLEOTIDE SEQUENCE [LARGE SCALE GENOMIC DNA]</scope>
    <source>
        <strain evidence="2 3">17Sr1-39</strain>
    </source>
</reference>
<keyword evidence="1" id="KW-0472">Membrane</keyword>
<evidence type="ECO:0000256" key="1">
    <source>
        <dbReference type="SAM" id="Phobius"/>
    </source>
</evidence>
<dbReference type="Gene3D" id="1.20.58.340">
    <property type="entry name" value="Magnesium transport protein CorA, transmembrane region"/>
    <property type="match status" value="1"/>
</dbReference>
<dbReference type="OrthoDB" id="9803416at2"/>
<name>A0A5C4LAA3_9HYPH</name>
<evidence type="ECO:0000313" key="2">
    <source>
        <dbReference type="EMBL" id="TNC08029.1"/>
    </source>
</evidence>
<keyword evidence="3" id="KW-1185">Reference proteome</keyword>
<protein>
    <submittedName>
        <fullName evidence="2">Uncharacterized protein</fullName>
    </submittedName>
</protein>
<keyword evidence="1" id="KW-0812">Transmembrane</keyword>
<accession>A0A5C4LAA3</accession>
<comment type="caution">
    <text evidence="2">The sequence shown here is derived from an EMBL/GenBank/DDBJ whole genome shotgun (WGS) entry which is preliminary data.</text>
</comment>
<dbReference type="EMBL" id="VDDA01000027">
    <property type="protein sequence ID" value="TNC08029.1"/>
    <property type="molecule type" value="Genomic_DNA"/>
</dbReference>